<protein>
    <recommendedName>
        <fullName evidence="1">Copper chaperone CopZ</fullName>
    </recommendedName>
</protein>
<dbReference type="Proteomes" id="UP001501734">
    <property type="component" value="Unassembled WGS sequence"/>
</dbReference>
<dbReference type="CDD" id="cd00371">
    <property type="entry name" value="HMA"/>
    <property type="match status" value="1"/>
</dbReference>
<dbReference type="PANTHER" id="PTHR46594:SF4">
    <property type="entry name" value="P-TYPE CATION-TRANSPORTING ATPASE"/>
    <property type="match status" value="1"/>
</dbReference>
<evidence type="ECO:0000256" key="3">
    <source>
        <dbReference type="ARBA" id="ARBA00023008"/>
    </source>
</evidence>
<evidence type="ECO:0000313" key="6">
    <source>
        <dbReference type="Proteomes" id="UP001501734"/>
    </source>
</evidence>
<gene>
    <name evidence="5" type="primary">copZ</name>
    <name evidence="5" type="ORF">GCM10022410_20540</name>
</gene>
<evidence type="ECO:0000259" key="4">
    <source>
        <dbReference type="PROSITE" id="PS50846"/>
    </source>
</evidence>
<dbReference type="SUPFAM" id="SSF55008">
    <property type="entry name" value="HMA, heavy metal-associated domain"/>
    <property type="match status" value="1"/>
</dbReference>
<dbReference type="PROSITE" id="PS50846">
    <property type="entry name" value="HMA_2"/>
    <property type="match status" value="1"/>
</dbReference>
<dbReference type="Pfam" id="PF00403">
    <property type="entry name" value="HMA"/>
    <property type="match status" value="1"/>
</dbReference>
<dbReference type="InterPro" id="IPR001802">
    <property type="entry name" value="MerP/CopZ"/>
</dbReference>
<evidence type="ECO:0000313" key="5">
    <source>
        <dbReference type="EMBL" id="GAA4075499.1"/>
    </source>
</evidence>
<dbReference type="RefSeq" id="WP_344912875.1">
    <property type="nucleotide sequence ID" value="NZ_BAABDL010000116.1"/>
</dbReference>
<comment type="caution">
    <text evidence="5">The sequence shown here is derived from an EMBL/GenBank/DDBJ whole genome shotgun (WGS) entry which is preliminary data.</text>
</comment>
<reference evidence="6" key="1">
    <citation type="journal article" date="2019" name="Int. J. Syst. Evol. Microbiol.">
        <title>The Global Catalogue of Microorganisms (GCM) 10K type strain sequencing project: providing services to taxonomists for standard genome sequencing and annotation.</title>
        <authorList>
            <consortium name="The Broad Institute Genomics Platform"/>
            <consortium name="The Broad Institute Genome Sequencing Center for Infectious Disease"/>
            <person name="Wu L."/>
            <person name="Ma J."/>
        </authorList>
    </citation>
    <scope>NUCLEOTIDE SEQUENCE [LARGE SCALE GENOMIC DNA]</scope>
    <source>
        <strain evidence="6">JCM 17250</strain>
    </source>
</reference>
<accession>A0ABP7VWB2</accession>
<evidence type="ECO:0000256" key="2">
    <source>
        <dbReference type="ARBA" id="ARBA00022723"/>
    </source>
</evidence>
<feature type="domain" description="HMA" evidence="4">
    <location>
        <begin position="2"/>
        <end position="68"/>
    </location>
</feature>
<dbReference type="EMBL" id="BAABDL010000116">
    <property type="protein sequence ID" value="GAA4075499.1"/>
    <property type="molecule type" value="Genomic_DNA"/>
</dbReference>
<dbReference type="PANTHER" id="PTHR46594">
    <property type="entry name" value="P-TYPE CATION-TRANSPORTING ATPASE"/>
    <property type="match status" value="1"/>
</dbReference>
<organism evidence="5 6">
    <name type="scientific">Amphibacillus indicireducens</name>
    <dbReference type="NCBI Taxonomy" id="1076330"/>
    <lineage>
        <taxon>Bacteria</taxon>
        <taxon>Bacillati</taxon>
        <taxon>Bacillota</taxon>
        <taxon>Bacilli</taxon>
        <taxon>Bacillales</taxon>
        <taxon>Bacillaceae</taxon>
        <taxon>Amphibacillus</taxon>
    </lineage>
</organism>
<proteinExistence type="predicted"/>
<sequence length="70" mass="7688">MKKIKLKVTGMSCNNCLNHVETALAELEGVEKVKVNLKKGIANVKFDETIQQVDDLIKAVDQAGYQAELA</sequence>
<keyword evidence="6" id="KW-1185">Reference proteome</keyword>
<dbReference type="Gene3D" id="3.30.70.100">
    <property type="match status" value="1"/>
</dbReference>
<dbReference type="InterPro" id="IPR017969">
    <property type="entry name" value="Heavy-metal-associated_CS"/>
</dbReference>
<name>A0ABP7VWB2_9BACI</name>
<dbReference type="NCBIfam" id="TIGR00003">
    <property type="entry name" value="copper ion binding protein"/>
    <property type="match status" value="1"/>
</dbReference>
<dbReference type="InterPro" id="IPR036163">
    <property type="entry name" value="HMA_dom_sf"/>
</dbReference>
<dbReference type="NCBIfam" id="NF033794">
    <property type="entry name" value="chaper_CopZ_Eh"/>
    <property type="match status" value="1"/>
</dbReference>
<evidence type="ECO:0000256" key="1">
    <source>
        <dbReference type="ARBA" id="ARBA00015313"/>
    </source>
</evidence>
<dbReference type="InterPro" id="IPR006121">
    <property type="entry name" value="HMA_dom"/>
</dbReference>
<keyword evidence="2" id="KW-0479">Metal-binding</keyword>
<dbReference type="PROSITE" id="PS01047">
    <property type="entry name" value="HMA_1"/>
    <property type="match status" value="1"/>
</dbReference>
<dbReference type="InterPro" id="IPR006122">
    <property type="entry name" value="HMA_Cu_ion-bd"/>
</dbReference>
<keyword evidence="3" id="KW-0186">Copper</keyword>
<dbReference type="PRINTS" id="PR00946">
    <property type="entry name" value="HGSCAVENGER"/>
</dbReference>